<dbReference type="EMBL" id="VSSQ01005460">
    <property type="protein sequence ID" value="MPM29240.1"/>
    <property type="molecule type" value="Genomic_DNA"/>
</dbReference>
<evidence type="ECO:0000313" key="3">
    <source>
        <dbReference type="EMBL" id="MPM29240.1"/>
    </source>
</evidence>
<keyword evidence="1" id="KW-0812">Transmembrane</keyword>
<sequence length="223" mass="25141">MNKIIRKIENALQTDNGQRFLQYAYSFGAAIVIFGAMVKVLHWWGIWGNIIFGTGMAIECIVFILYGLDRPPKGYENVRPATVGSKDSTDQPVSASDNVMKFAQATETLTKISGSLQESYRYILDNSQSINLNTLGYIQQMEALNRNISGLNTIYEIQLKGISGQIDTLDRINKGLDRIKEMYEGSVPDSSVFCRETEKMTQQIRELNQIYGRLIEAMTSQKS</sequence>
<comment type="caution">
    <text evidence="3">The sequence shown here is derived from an EMBL/GenBank/DDBJ whole genome shotgun (WGS) entry which is preliminary data.</text>
</comment>
<evidence type="ECO:0000256" key="1">
    <source>
        <dbReference type="SAM" id="Phobius"/>
    </source>
</evidence>
<keyword evidence="1" id="KW-1133">Transmembrane helix</keyword>
<dbReference type="InterPro" id="IPR019852">
    <property type="entry name" value="Motility-assoc_prot_GldL"/>
</dbReference>
<gene>
    <name evidence="3" type="ORF">SDC9_75780</name>
</gene>
<accession>A0A644YLG3</accession>
<dbReference type="AlphaFoldDB" id="A0A644YLG3"/>
<dbReference type="InterPro" id="IPR055087">
    <property type="entry name" value="GldL-like_N"/>
</dbReference>
<feature type="transmembrane region" description="Helical" evidence="1">
    <location>
        <begin position="44"/>
        <end position="68"/>
    </location>
</feature>
<feature type="domain" description="Gliding motility protein GldL-like N-terminal" evidence="2">
    <location>
        <begin position="24"/>
        <end position="76"/>
    </location>
</feature>
<organism evidence="3">
    <name type="scientific">bioreactor metagenome</name>
    <dbReference type="NCBI Taxonomy" id="1076179"/>
    <lineage>
        <taxon>unclassified sequences</taxon>
        <taxon>metagenomes</taxon>
        <taxon>ecological metagenomes</taxon>
    </lineage>
</organism>
<keyword evidence="1" id="KW-0472">Membrane</keyword>
<dbReference type="NCBIfam" id="TIGR03513">
    <property type="entry name" value="GldL_gliding"/>
    <property type="match status" value="1"/>
</dbReference>
<name>A0A644YLG3_9ZZZZ</name>
<reference evidence="3" key="1">
    <citation type="submission" date="2019-08" db="EMBL/GenBank/DDBJ databases">
        <authorList>
            <person name="Kucharzyk K."/>
            <person name="Murdoch R.W."/>
            <person name="Higgins S."/>
            <person name="Loffler F."/>
        </authorList>
    </citation>
    <scope>NUCLEOTIDE SEQUENCE</scope>
</reference>
<dbReference type="Pfam" id="PF22827">
    <property type="entry name" value="GldL_N"/>
    <property type="match status" value="1"/>
</dbReference>
<proteinExistence type="predicted"/>
<protein>
    <recommendedName>
        <fullName evidence="2">Gliding motility protein GldL-like N-terminal domain-containing protein</fullName>
    </recommendedName>
</protein>
<feature type="transmembrane region" description="Helical" evidence="1">
    <location>
        <begin position="20"/>
        <end position="38"/>
    </location>
</feature>
<evidence type="ECO:0000259" key="2">
    <source>
        <dbReference type="Pfam" id="PF22827"/>
    </source>
</evidence>